<keyword evidence="2" id="KW-1185">Reference proteome</keyword>
<dbReference type="KEGG" id="kfl:Kfla_5633"/>
<reference evidence="1 2" key="2">
    <citation type="journal article" date="2010" name="Stand. Genomic Sci.">
        <title>Complete genome sequence of Kribbella flavida type strain (IFO 14399).</title>
        <authorList>
            <person name="Pukall R."/>
            <person name="Lapidus A."/>
            <person name="Glavina Del Rio T."/>
            <person name="Copeland A."/>
            <person name="Tice H."/>
            <person name="Cheng J.-F."/>
            <person name="Lucas S."/>
            <person name="Chen F."/>
            <person name="Nolan M."/>
            <person name="LaButti K."/>
            <person name="Pati A."/>
            <person name="Ivanova N."/>
            <person name="Mavrommatis K."/>
            <person name="Mikhailova N."/>
            <person name="Pitluck S."/>
            <person name="Bruce D."/>
            <person name="Goodwin L."/>
            <person name="Land M."/>
            <person name="Hauser L."/>
            <person name="Chang Y.-J."/>
            <person name="Jeffries C.D."/>
            <person name="Chen A."/>
            <person name="Palaniappan K."/>
            <person name="Chain P."/>
            <person name="Rohde M."/>
            <person name="Goeker M."/>
            <person name="Bristow J."/>
            <person name="Eisen J.A."/>
            <person name="Markowitz V."/>
            <person name="Hugenholtz P."/>
            <person name="Kyrpides N.C."/>
            <person name="Klenk H.-P."/>
            <person name="Brettin T."/>
        </authorList>
    </citation>
    <scope>NUCLEOTIDE SEQUENCE [LARGE SCALE GENOMIC DNA]</scope>
    <source>
        <strain evidence="2">DSM 17836 / JCM 10339 / NBRC 14399</strain>
    </source>
</reference>
<dbReference type="AlphaFoldDB" id="D2PP43"/>
<evidence type="ECO:0000313" key="1">
    <source>
        <dbReference type="EMBL" id="ADB34639.1"/>
    </source>
</evidence>
<gene>
    <name evidence="1" type="ordered locus">Kfla_5633</name>
</gene>
<protein>
    <submittedName>
        <fullName evidence="1">Uncharacterized protein</fullName>
    </submittedName>
</protein>
<dbReference type="Proteomes" id="UP000007967">
    <property type="component" value="Chromosome"/>
</dbReference>
<organism evidence="1 2">
    <name type="scientific">Kribbella flavida (strain DSM 17836 / JCM 10339 / NBRC 14399)</name>
    <dbReference type="NCBI Taxonomy" id="479435"/>
    <lineage>
        <taxon>Bacteria</taxon>
        <taxon>Bacillati</taxon>
        <taxon>Actinomycetota</taxon>
        <taxon>Actinomycetes</taxon>
        <taxon>Propionibacteriales</taxon>
        <taxon>Kribbellaceae</taxon>
        <taxon>Kribbella</taxon>
    </lineage>
</organism>
<name>D2PP43_KRIFD</name>
<evidence type="ECO:0000313" key="2">
    <source>
        <dbReference type="Proteomes" id="UP000007967"/>
    </source>
</evidence>
<proteinExistence type="predicted"/>
<accession>D2PP43</accession>
<sequence length="104" mass="11509">MPGQRPPAPTVLAPFLAEHYAATGQDLTALAATDQKLLALARVYAGLPGIAEEIAETTIRPDTARRQARIRHLYHQANDMLNDTAVAIRHRLTVLARRHNLRAR</sequence>
<dbReference type="EMBL" id="CP001736">
    <property type="protein sequence ID" value="ADB34639.1"/>
    <property type="molecule type" value="Genomic_DNA"/>
</dbReference>
<reference evidence="2" key="1">
    <citation type="submission" date="2009-09" db="EMBL/GenBank/DDBJ databases">
        <title>The complete genome of Kribbella flavida DSM 17836.</title>
        <authorList>
            <consortium name="US DOE Joint Genome Institute (JGI-PGF)"/>
            <person name="Lucas S."/>
            <person name="Copeland A."/>
            <person name="Lapidus A."/>
            <person name="Glavina del Rio T."/>
            <person name="Dalin E."/>
            <person name="Tice H."/>
            <person name="Bruce D."/>
            <person name="Goodwin L."/>
            <person name="Pitluck S."/>
            <person name="Kyrpides N."/>
            <person name="Mavromatis K."/>
            <person name="Ivanova N."/>
            <person name="Saunders E."/>
            <person name="Brettin T."/>
            <person name="Detter J.C."/>
            <person name="Han C."/>
            <person name="Larimer F."/>
            <person name="Land M."/>
            <person name="Hauser L."/>
            <person name="Markowitz V."/>
            <person name="Cheng J.-F."/>
            <person name="Hugenholtz P."/>
            <person name="Woyke T."/>
            <person name="Wu D."/>
            <person name="Pukall R."/>
            <person name="Klenk H.-P."/>
            <person name="Eisen J.A."/>
        </authorList>
    </citation>
    <scope>NUCLEOTIDE SEQUENCE [LARGE SCALE GENOMIC DNA]</scope>
    <source>
        <strain evidence="2">DSM 17836 / JCM 10339 / NBRC 14399</strain>
    </source>
</reference>
<dbReference type="HOGENOM" id="CLU_2246428_0_0_11"/>
<dbReference type="RefSeq" id="WP_012923193.1">
    <property type="nucleotide sequence ID" value="NC_013729.1"/>
</dbReference>